<dbReference type="AlphaFoldDB" id="A0A7C2B6B5"/>
<protein>
    <submittedName>
        <fullName evidence="1">Uncharacterized protein</fullName>
    </submittedName>
</protein>
<dbReference type="EMBL" id="DSJL01000011">
    <property type="protein sequence ID" value="HEF65183.1"/>
    <property type="molecule type" value="Genomic_DNA"/>
</dbReference>
<comment type="caution">
    <text evidence="1">The sequence shown here is derived from an EMBL/GenBank/DDBJ whole genome shotgun (WGS) entry which is preliminary data.</text>
</comment>
<accession>A0A7C2B6B5</accession>
<evidence type="ECO:0000313" key="1">
    <source>
        <dbReference type="EMBL" id="HEF65183.1"/>
    </source>
</evidence>
<name>A0A7C2B6B5_THERO</name>
<proteinExistence type="predicted"/>
<gene>
    <name evidence="1" type="ORF">ENP47_06275</name>
</gene>
<reference evidence="1" key="1">
    <citation type="journal article" date="2020" name="mSystems">
        <title>Genome- and Community-Level Interaction Insights into Carbon Utilization and Element Cycling Functions of Hydrothermarchaeota in Hydrothermal Sediment.</title>
        <authorList>
            <person name="Zhou Z."/>
            <person name="Liu Y."/>
            <person name="Xu W."/>
            <person name="Pan J."/>
            <person name="Luo Z.H."/>
            <person name="Li M."/>
        </authorList>
    </citation>
    <scope>NUCLEOTIDE SEQUENCE [LARGE SCALE GENOMIC DNA]</scope>
    <source>
        <strain evidence="1">SpSt-222</strain>
    </source>
</reference>
<sequence>MSDELDVEVEQRLALVLARFPGWFDEDEQARLRAQIRELVEASRKLRAFPLTNADEPDFLFQVGTRQ</sequence>
<organism evidence="1">
    <name type="scientific">Thermomicrobium roseum</name>
    <dbReference type="NCBI Taxonomy" id="500"/>
    <lineage>
        <taxon>Bacteria</taxon>
        <taxon>Pseudomonadati</taxon>
        <taxon>Thermomicrobiota</taxon>
        <taxon>Thermomicrobia</taxon>
        <taxon>Thermomicrobiales</taxon>
        <taxon>Thermomicrobiaceae</taxon>
        <taxon>Thermomicrobium</taxon>
    </lineage>
</organism>